<dbReference type="GO" id="GO:0016020">
    <property type="term" value="C:membrane"/>
    <property type="evidence" value="ECO:0007669"/>
    <property type="project" value="GOC"/>
</dbReference>
<keyword evidence="4" id="KW-1185">Reference proteome</keyword>
<evidence type="ECO:0000313" key="2">
    <source>
        <dbReference type="EMBL" id="MBM6831396.1"/>
    </source>
</evidence>
<dbReference type="InterPro" id="IPR029052">
    <property type="entry name" value="Metallo-depent_PP-like"/>
</dbReference>
<sequence>MTSLQKKLLIVIGVLSLCMCTLASSLFMATKVNPNQLHVRYQTIRDETIGKDAGILSILYFTDLQYGTFQDTKRTENLISTIEELDPSIVIFGGDLYDDAFVPTPESNQALIDFLNRIDAPYGKFSVLGEKDIDETHIQSVRDIYAQTGFEILENKQVQIANAFTLCGLSPSADVSVLANNQKEMFHIVVSHYPDNLVNDALSQDQVSLALAGNSHGTQITYPLLGGYRQTEGSKTLNRSQGASLPFSVIVSAGVGNTRIDARFNADPEIHYFLLSHD</sequence>
<dbReference type="RefSeq" id="WP_183373962.1">
    <property type="nucleotide sequence ID" value="NZ_JACHHD010000002.1"/>
</dbReference>
<dbReference type="Proteomes" id="UP000775500">
    <property type="component" value="Unassembled WGS sequence"/>
</dbReference>
<comment type="caution">
    <text evidence="1">The sequence shown here is derived from an EMBL/GenBank/DDBJ whole genome shotgun (WGS) entry which is preliminary data.</text>
</comment>
<organism evidence="1 3">
    <name type="scientific">Faecalicoccus acidiformans</name>
    <dbReference type="NCBI Taxonomy" id="915173"/>
    <lineage>
        <taxon>Bacteria</taxon>
        <taxon>Bacillati</taxon>
        <taxon>Bacillota</taxon>
        <taxon>Erysipelotrichia</taxon>
        <taxon>Erysipelotrichales</taxon>
        <taxon>Erysipelotrichaceae</taxon>
        <taxon>Faecalicoccus</taxon>
    </lineage>
</organism>
<dbReference type="SUPFAM" id="SSF56300">
    <property type="entry name" value="Metallo-dependent phosphatases"/>
    <property type="match status" value="1"/>
</dbReference>
<dbReference type="AlphaFoldDB" id="A0A7W8FYP9"/>
<protein>
    <recommendedName>
        <fullName evidence="5">Calcineurin-like phosphoesterase domain-containing protein</fullName>
    </recommendedName>
</protein>
<reference evidence="1 3" key="1">
    <citation type="submission" date="2020-08" db="EMBL/GenBank/DDBJ databases">
        <title>Genomic Encyclopedia of Type Strains, Phase IV (KMG-IV): sequencing the most valuable type-strain genomes for metagenomic binning, comparative biology and taxonomic classification.</title>
        <authorList>
            <person name="Goeker M."/>
        </authorList>
    </citation>
    <scope>NUCLEOTIDE SEQUENCE [LARGE SCALE GENOMIC DNA]</scope>
    <source>
        <strain evidence="1 3">DSM 26963</strain>
    </source>
</reference>
<accession>A0A7W8FYP9</accession>
<dbReference type="PANTHER" id="PTHR31302:SF32">
    <property type="entry name" value="PHOSPHOESTERASE"/>
    <property type="match status" value="1"/>
</dbReference>
<proteinExistence type="predicted"/>
<evidence type="ECO:0000313" key="4">
    <source>
        <dbReference type="Proteomes" id="UP000775500"/>
    </source>
</evidence>
<evidence type="ECO:0008006" key="5">
    <source>
        <dbReference type="Google" id="ProtNLM"/>
    </source>
</evidence>
<dbReference type="Gene3D" id="3.60.21.10">
    <property type="match status" value="1"/>
</dbReference>
<reference evidence="2 4" key="3">
    <citation type="journal article" date="2021" name="Sci. Rep.">
        <title>The distribution of antibiotic resistance genes in chicken gut microbiota commensals.</title>
        <authorList>
            <person name="Juricova H."/>
            <person name="Matiasovicova J."/>
            <person name="Kubasova T."/>
            <person name="Cejkova D."/>
            <person name="Rychlik I."/>
        </authorList>
    </citation>
    <scope>NUCLEOTIDE SEQUENCE [LARGE SCALE GENOMIC DNA]</scope>
    <source>
        <strain evidence="2 4">An423</strain>
    </source>
</reference>
<evidence type="ECO:0000313" key="3">
    <source>
        <dbReference type="Proteomes" id="UP000521313"/>
    </source>
</evidence>
<name>A0A7W8FYP9_9FIRM</name>
<dbReference type="EMBL" id="JACJLU010000004">
    <property type="protein sequence ID" value="MBM6831396.1"/>
    <property type="molecule type" value="Genomic_DNA"/>
</dbReference>
<evidence type="ECO:0000313" key="1">
    <source>
        <dbReference type="EMBL" id="MBB5184192.1"/>
    </source>
</evidence>
<dbReference type="EMBL" id="JACHHD010000002">
    <property type="protein sequence ID" value="MBB5184192.1"/>
    <property type="molecule type" value="Genomic_DNA"/>
</dbReference>
<gene>
    <name evidence="2" type="ORF">H5982_04630</name>
    <name evidence="1" type="ORF">HNQ43_000227</name>
</gene>
<dbReference type="PANTHER" id="PTHR31302">
    <property type="entry name" value="TRANSMEMBRANE PROTEIN WITH METALLOPHOSPHOESTERASE DOMAIN-RELATED"/>
    <property type="match status" value="1"/>
</dbReference>
<dbReference type="InterPro" id="IPR051158">
    <property type="entry name" value="Metallophosphoesterase_sf"/>
</dbReference>
<dbReference type="GO" id="GO:0009245">
    <property type="term" value="P:lipid A biosynthetic process"/>
    <property type="evidence" value="ECO:0007669"/>
    <property type="project" value="TreeGrafter"/>
</dbReference>
<dbReference type="Proteomes" id="UP000521313">
    <property type="component" value="Unassembled WGS sequence"/>
</dbReference>
<reference evidence="2" key="2">
    <citation type="submission" date="2020-08" db="EMBL/GenBank/DDBJ databases">
        <authorList>
            <person name="Cejkova D."/>
            <person name="Kubasova T."/>
            <person name="Jahodarova E."/>
            <person name="Rychlik I."/>
        </authorList>
    </citation>
    <scope>NUCLEOTIDE SEQUENCE</scope>
    <source>
        <strain evidence="2">An423</strain>
    </source>
</reference>
<dbReference type="GO" id="GO:0008758">
    <property type="term" value="F:UDP-2,3-diacylglucosamine hydrolase activity"/>
    <property type="evidence" value="ECO:0007669"/>
    <property type="project" value="TreeGrafter"/>
</dbReference>